<dbReference type="EMBL" id="CP051775">
    <property type="protein sequence ID" value="QJE74130.1"/>
    <property type="molecule type" value="Genomic_DNA"/>
</dbReference>
<evidence type="ECO:0000313" key="3">
    <source>
        <dbReference type="EMBL" id="QJE74130.1"/>
    </source>
</evidence>
<accession>A0A858R9H4</accession>
<evidence type="ECO:0000256" key="1">
    <source>
        <dbReference type="SAM" id="SignalP"/>
    </source>
</evidence>
<dbReference type="AlphaFoldDB" id="A0A858R9H4"/>
<feature type="chain" id="PRO_5032510717" description="Alpha/beta hydrolase domain-containing protein" evidence="1">
    <location>
        <begin position="21"/>
        <end position="685"/>
    </location>
</feature>
<sequence length="685" mass="74242">MLVRLLLCLTLVLASSPAWARVERVEVVERVPFAEGKAFGKVGAYELVRGRVHYAVDPALPANQGIVDLALAPRDARGLVRFAGDFVMLRPASPARGNGTLLYEVSNRGGIGILGQLNGAPATPDPRTAADAGNGFLLEQGFTLLWSGWSWDIAQPTDPKAGRPLTLDLPIATEGGKAITGKVAYEFVPDTNAEVQDWAGLRALGYLPAIPDDPDAVLTVRDRPQGERKVIDRGQWDFATPEKGTRPTSVKLEGGFAPGKIYELVFTARDPRVAGLGLAAVRDVLSHARAQGFGGAPAPRAVLVYGISQSGRFLSHMLLEGMHRDEGNRPVFDGAVIHVAGGGKGSFNHRFAQPTRHFSQWEDHVYPTDYYPFATMPSTDPGTGRLASLLDQAEATGFVPKLFFTNSSAEYWNRAASLVHTTPDGQADLGAHPNVRLYHLAGAQHFVGRQKERGKFAHCVNPLDHQVAMRALLLALDGWVKDGKLPPPSRVPTIAQRTLVPFDTYAALFPALPGVARLPDGPLVPPRLDFGPRFTSQGIADTVPPIWGKPYPTLVPAPDPDGIDRGGVRLPEIQLPLGTHTGWNTRNEAAGSPGATDRWQGSFIPFARTAAERQATGDSRPSLEERYGPKWRYLMLLQDRARAVAAEGFLRPEEVDPLVRRAAGLWDRLQARDPADRGCGWMFAP</sequence>
<dbReference type="KEGG" id="acru:HHL28_14475"/>
<proteinExistence type="predicted"/>
<name>A0A858R9H4_9PROT</name>
<dbReference type="Proteomes" id="UP000501891">
    <property type="component" value="Chromosome"/>
</dbReference>
<keyword evidence="1" id="KW-0732">Signal</keyword>
<evidence type="ECO:0000313" key="4">
    <source>
        <dbReference type="Proteomes" id="UP000501891"/>
    </source>
</evidence>
<dbReference type="InterPro" id="IPR045394">
    <property type="entry name" value="Abhydrolase_dom"/>
</dbReference>
<evidence type="ECO:0000259" key="2">
    <source>
        <dbReference type="Pfam" id="PF20091"/>
    </source>
</evidence>
<protein>
    <recommendedName>
        <fullName evidence="2">Alpha/beta hydrolase domain-containing protein</fullName>
    </recommendedName>
</protein>
<dbReference type="Pfam" id="PF20091">
    <property type="entry name" value="Abhydrolase_10"/>
    <property type="match status" value="1"/>
</dbReference>
<reference evidence="3" key="1">
    <citation type="submission" date="2020-04" db="EMBL/GenBank/DDBJ databases">
        <title>A desert anoxygenic phototrophic bacterium fixes CO2 using RubisCO under aerobic conditions.</title>
        <authorList>
            <person name="Tang K."/>
        </authorList>
    </citation>
    <scope>NUCLEOTIDE SEQUENCE [LARGE SCALE GENOMIC DNA]</scope>
    <source>
        <strain evidence="3">MIMtkB3</strain>
    </source>
</reference>
<feature type="domain" description="Alpha/beta hydrolase" evidence="2">
    <location>
        <begin position="280"/>
        <end position="659"/>
    </location>
</feature>
<feature type="signal peptide" evidence="1">
    <location>
        <begin position="1"/>
        <end position="20"/>
    </location>
</feature>
<gene>
    <name evidence="3" type="ORF">HHL28_14475</name>
</gene>
<organism evidence="3 4">
    <name type="scientific">Aerophototrophica crusticola</name>
    <dbReference type="NCBI Taxonomy" id="1709002"/>
    <lineage>
        <taxon>Bacteria</taxon>
        <taxon>Pseudomonadati</taxon>
        <taxon>Pseudomonadota</taxon>
        <taxon>Alphaproteobacteria</taxon>
        <taxon>Rhodospirillales</taxon>
        <taxon>Rhodospirillaceae</taxon>
        <taxon>Aerophototrophica</taxon>
    </lineage>
</organism>
<keyword evidence="4" id="KW-1185">Reference proteome</keyword>